<evidence type="ECO:0000256" key="1">
    <source>
        <dbReference type="SAM" id="Coils"/>
    </source>
</evidence>
<dbReference type="RefSeq" id="XP_029232083.1">
    <property type="nucleotide sequence ID" value="XM_029367779.1"/>
</dbReference>
<feature type="region of interest" description="Disordered" evidence="2">
    <location>
        <begin position="310"/>
        <end position="333"/>
    </location>
</feature>
<keyword evidence="1" id="KW-0175">Coiled coil</keyword>
<dbReference type="AlphaFoldDB" id="A0A3R7P0K0"/>
<organism evidence="3 4">
    <name type="scientific">Trypanosoma conorhini</name>
    <dbReference type="NCBI Taxonomy" id="83891"/>
    <lineage>
        <taxon>Eukaryota</taxon>
        <taxon>Discoba</taxon>
        <taxon>Euglenozoa</taxon>
        <taxon>Kinetoplastea</taxon>
        <taxon>Metakinetoplastina</taxon>
        <taxon>Trypanosomatida</taxon>
        <taxon>Trypanosomatidae</taxon>
        <taxon>Trypanosoma</taxon>
    </lineage>
</organism>
<feature type="region of interest" description="Disordered" evidence="2">
    <location>
        <begin position="82"/>
        <end position="102"/>
    </location>
</feature>
<gene>
    <name evidence="3" type="ORF">Tco025E_00839</name>
</gene>
<sequence length="858" mass="94137">MLVSQRIAALRRVELQLRRLVKEEAIWRSTPSLHPGVDARPRAELRRSAGVQDKLLFRQVPVALSLLERSLLPGARRRKASAAKAVARQGPQPPSTGFAGIAPSQAQSLGGVGVAPSWSGKAVAQQGANFPASTAMSSQKCILRRPECTLRLLLSLHFVEQERRKLYRHHMGRLELKLRNAEQALRALRKRREDTFTLEAARKAVSEAKADVLLLQSSLLSRPYISARLWRVLLREDVWVAAVRASRLPNDGSNNASTTAPSLLVMLLSLARLSFGALRDVCRGHALNARAPRFVASLPSRGMRRRSVARVSLRHEKGPTASDSARAPVSPTSDSQFPVMAAMMEMMSTAAAEEAPLSNAARETAEATVSATSSAGDAATKVPQLRWLPPSSCDVVPLVLETLAMCSHVLPSLETTAIVTRYGEANELFELFSVLQATASSLLALRAHAASGEVLMHRTLRRLEDAMLSCGEEAKCALLAQLTAEPSLGFSPVKAARLLLGLESMKLLQTGEHASQQLLTRLVMFVFPQLSTGTQRALLEKSRQNRLFAFATRGQRAKLYRGHGKQGMESALLNSVRARARLQQRQMQAALRSKHLDAVNSRSVGTLADELPAQTLIILFDLLVRAARDAKRQGIEAQGRFITAALFVLESVWVGGARASSNSGDTMLQPSDLPGLLLTLSVLWSLVTERYQMTRSAPSDQHCGLNQVFRHRQHHSRQRREVSDSVAKSEMVMLRYVTDMVFSAVNAAIAERVEQAESVAGSKSGKELARALSLKDLMSIVDALFEWGSISSSNRDAASLGTAALLTKRLLVADVQLWQEMRQLSESRREQFTQRLIDVFRRLNMMDTTVTQALVSVC</sequence>
<reference evidence="3 4" key="1">
    <citation type="journal article" date="2018" name="BMC Genomics">
        <title>Genomic comparison of Trypanosoma conorhini and Trypanosoma rangeli to Trypanosoma cruzi strains of high and low virulence.</title>
        <authorList>
            <person name="Bradwell K.R."/>
            <person name="Koparde V.N."/>
            <person name="Matveyev A.V."/>
            <person name="Serrano M.G."/>
            <person name="Alves J.M."/>
            <person name="Parikh H."/>
            <person name="Huang B."/>
            <person name="Lee V."/>
            <person name="Espinosa-Alvarez O."/>
            <person name="Ortiz P.A."/>
            <person name="Costa-Martins A.G."/>
            <person name="Teixeira M.M."/>
            <person name="Buck G.A."/>
        </authorList>
    </citation>
    <scope>NUCLEOTIDE SEQUENCE [LARGE SCALE GENOMIC DNA]</scope>
    <source>
        <strain evidence="3 4">025E</strain>
    </source>
</reference>
<dbReference type="EMBL" id="MKKU01000024">
    <property type="protein sequence ID" value="RNF26877.1"/>
    <property type="molecule type" value="Genomic_DNA"/>
</dbReference>
<dbReference type="OrthoDB" id="273383at2759"/>
<accession>A0A3R7P0K0</accession>
<feature type="coiled-coil region" evidence="1">
    <location>
        <begin position="171"/>
        <end position="198"/>
    </location>
</feature>
<evidence type="ECO:0000256" key="2">
    <source>
        <dbReference type="SAM" id="MobiDB-lite"/>
    </source>
</evidence>
<evidence type="ECO:0000313" key="3">
    <source>
        <dbReference type="EMBL" id="RNF26877.1"/>
    </source>
</evidence>
<comment type="caution">
    <text evidence="3">The sequence shown here is derived from an EMBL/GenBank/DDBJ whole genome shotgun (WGS) entry which is preliminary data.</text>
</comment>
<dbReference type="Proteomes" id="UP000284403">
    <property type="component" value="Unassembled WGS sequence"/>
</dbReference>
<protein>
    <submittedName>
        <fullName evidence="3">Putative guanylate cyclase</fullName>
    </submittedName>
</protein>
<evidence type="ECO:0000313" key="4">
    <source>
        <dbReference type="Proteomes" id="UP000284403"/>
    </source>
</evidence>
<proteinExistence type="predicted"/>
<name>A0A3R7P0K0_9TRYP</name>
<dbReference type="GeneID" id="40314450"/>
<keyword evidence="4" id="KW-1185">Reference proteome</keyword>